<keyword evidence="2 4" id="KW-0547">Nucleotide-binding</keyword>
<keyword evidence="6" id="KW-0436">Ligase</keyword>
<dbReference type="Gene3D" id="3.40.50.10420">
    <property type="entry name" value="NagB/RpiA/CoA transferase-like"/>
    <property type="match status" value="1"/>
</dbReference>
<feature type="binding site" evidence="4">
    <location>
        <begin position="9"/>
        <end position="13"/>
    </location>
    <ligand>
        <name>ATP</name>
        <dbReference type="ChEBI" id="CHEBI:30616"/>
    </ligand>
</feature>
<evidence type="ECO:0000256" key="3">
    <source>
        <dbReference type="ARBA" id="ARBA00022840"/>
    </source>
</evidence>
<keyword evidence="5" id="KW-0460">Magnesium</keyword>
<dbReference type="AlphaFoldDB" id="A0A972F976"/>
<evidence type="ECO:0000256" key="2">
    <source>
        <dbReference type="ARBA" id="ARBA00022741"/>
    </source>
</evidence>
<keyword evidence="5" id="KW-0479">Metal-binding</keyword>
<accession>A0A972F976</accession>
<dbReference type="Pfam" id="PF01812">
    <property type="entry name" value="5-FTHF_cyc-lig"/>
    <property type="match status" value="1"/>
</dbReference>
<feature type="binding site" evidence="4">
    <location>
        <position position="60"/>
    </location>
    <ligand>
        <name>substrate</name>
    </ligand>
</feature>
<sequence length="202" mass="22181">MNEDILSSREDLRRGAIARREALTETARQALTTRLEVHLAKLLETLQPGCLAFCWPYRGEPDLRHFMARWLGADPSRQAALPVVLDRHRPLVFRPWSPGTRLVPDRHGIPHPPAGPEVVPQVVLVPLNAFDAAGYRIGYGGGYFDRTLAASEMVAVGVGFEIGRVNSALPQAHDRPMDWIVTEAGAGMSGDAVRRETSDKSG</sequence>
<dbReference type="EC" id="6.3.3.2" evidence="5"/>
<name>A0A972F976_9RHOO</name>
<dbReference type="InterPro" id="IPR037171">
    <property type="entry name" value="NagB/RpiA_transferase-like"/>
</dbReference>
<evidence type="ECO:0000256" key="1">
    <source>
        <dbReference type="ARBA" id="ARBA00010638"/>
    </source>
</evidence>
<evidence type="ECO:0000256" key="5">
    <source>
        <dbReference type="RuleBase" id="RU361279"/>
    </source>
</evidence>
<dbReference type="GO" id="GO:0009396">
    <property type="term" value="P:folic acid-containing compound biosynthetic process"/>
    <property type="evidence" value="ECO:0007669"/>
    <property type="project" value="TreeGrafter"/>
</dbReference>
<dbReference type="GO" id="GO:0046872">
    <property type="term" value="F:metal ion binding"/>
    <property type="evidence" value="ECO:0007669"/>
    <property type="project" value="UniProtKB-KW"/>
</dbReference>
<reference evidence="6" key="1">
    <citation type="submission" date="2019-12" db="EMBL/GenBank/DDBJ databases">
        <title>Comparative genomics gives insights into the taxonomy of the Azoarcus-Aromatoleum group and reveals separate origins of nif in the plant-associated Azoarcus and non-plant-associated Aromatoleum sub-groups.</title>
        <authorList>
            <person name="Lafos M."/>
            <person name="Maluk M."/>
            <person name="Batista M."/>
            <person name="Junghare M."/>
            <person name="Carmona M."/>
            <person name="Faoro H."/>
            <person name="Cruz L.M."/>
            <person name="Battistoni F."/>
            <person name="De Souza E."/>
            <person name="Pedrosa F."/>
            <person name="Chen W.-M."/>
            <person name="Poole P.S."/>
            <person name="Dixon R.A."/>
            <person name="James E.K."/>
        </authorList>
    </citation>
    <scope>NUCLEOTIDE SEQUENCE</scope>
    <source>
        <strain evidence="6">NSC3</strain>
    </source>
</reference>
<organism evidence="6 7">
    <name type="scientific">Azoarcus taiwanensis</name>
    <dbReference type="NCBI Taxonomy" id="666964"/>
    <lineage>
        <taxon>Bacteria</taxon>
        <taxon>Pseudomonadati</taxon>
        <taxon>Pseudomonadota</taxon>
        <taxon>Betaproteobacteria</taxon>
        <taxon>Rhodocyclales</taxon>
        <taxon>Zoogloeaceae</taxon>
        <taxon>Azoarcus</taxon>
    </lineage>
</organism>
<protein>
    <recommendedName>
        <fullName evidence="5">5-formyltetrahydrofolate cyclo-ligase</fullName>
        <ecNumber evidence="5">6.3.3.2</ecNumber>
    </recommendedName>
</protein>
<evidence type="ECO:0000313" key="7">
    <source>
        <dbReference type="Proteomes" id="UP000599523"/>
    </source>
</evidence>
<dbReference type="GO" id="GO:0035999">
    <property type="term" value="P:tetrahydrofolate interconversion"/>
    <property type="evidence" value="ECO:0007669"/>
    <property type="project" value="TreeGrafter"/>
</dbReference>
<dbReference type="PIRSF" id="PIRSF006806">
    <property type="entry name" value="FTHF_cligase"/>
    <property type="match status" value="1"/>
</dbReference>
<dbReference type="GO" id="GO:0030272">
    <property type="term" value="F:5-formyltetrahydrofolate cyclo-ligase activity"/>
    <property type="evidence" value="ECO:0007669"/>
    <property type="project" value="UniProtKB-EC"/>
</dbReference>
<gene>
    <name evidence="6" type="ORF">GPA21_15805</name>
</gene>
<comment type="similarity">
    <text evidence="1 5">Belongs to the 5-formyltetrahydrofolate cyclo-ligase family.</text>
</comment>
<dbReference type="InterPro" id="IPR024185">
    <property type="entry name" value="FTHF_cligase-like_sf"/>
</dbReference>
<dbReference type="Proteomes" id="UP000599523">
    <property type="component" value="Unassembled WGS sequence"/>
</dbReference>
<dbReference type="InterPro" id="IPR002698">
    <property type="entry name" value="FTHF_cligase"/>
</dbReference>
<dbReference type="RefSeq" id="WP_168989094.1">
    <property type="nucleotide sequence ID" value="NZ_CAWPHM010000021.1"/>
</dbReference>
<evidence type="ECO:0000313" key="6">
    <source>
        <dbReference type="EMBL" id="NMG04422.1"/>
    </source>
</evidence>
<comment type="caution">
    <text evidence="6">The sequence shown here is derived from an EMBL/GenBank/DDBJ whole genome shotgun (WGS) entry which is preliminary data.</text>
</comment>
<dbReference type="GO" id="GO:0005524">
    <property type="term" value="F:ATP binding"/>
    <property type="evidence" value="ECO:0007669"/>
    <property type="project" value="UniProtKB-KW"/>
</dbReference>
<proteinExistence type="inferred from homology"/>
<keyword evidence="3 4" id="KW-0067">ATP-binding</keyword>
<keyword evidence="7" id="KW-1185">Reference proteome</keyword>
<comment type="cofactor">
    <cofactor evidence="5">
        <name>Mg(2+)</name>
        <dbReference type="ChEBI" id="CHEBI:18420"/>
    </cofactor>
</comment>
<dbReference type="SUPFAM" id="SSF100950">
    <property type="entry name" value="NagB/RpiA/CoA transferase-like"/>
    <property type="match status" value="1"/>
</dbReference>
<dbReference type="PANTHER" id="PTHR23407:SF1">
    <property type="entry name" value="5-FORMYLTETRAHYDROFOLATE CYCLO-LIGASE"/>
    <property type="match status" value="1"/>
</dbReference>
<dbReference type="EMBL" id="WTVM01000119">
    <property type="protein sequence ID" value="NMG04422.1"/>
    <property type="molecule type" value="Genomic_DNA"/>
</dbReference>
<dbReference type="NCBIfam" id="TIGR02727">
    <property type="entry name" value="MTHFS_bact"/>
    <property type="match status" value="1"/>
</dbReference>
<evidence type="ECO:0000256" key="4">
    <source>
        <dbReference type="PIRSR" id="PIRSR006806-1"/>
    </source>
</evidence>
<comment type="catalytic activity">
    <reaction evidence="5">
        <text>(6S)-5-formyl-5,6,7,8-tetrahydrofolate + ATP = (6R)-5,10-methenyltetrahydrofolate + ADP + phosphate</text>
        <dbReference type="Rhea" id="RHEA:10488"/>
        <dbReference type="ChEBI" id="CHEBI:30616"/>
        <dbReference type="ChEBI" id="CHEBI:43474"/>
        <dbReference type="ChEBI" id="CHEBI:57455"/>
        <dbReference type="ChEBI" id="CHEBI:57457"/>
        <dbReference type="ChEBI" id="CHEBI:456216"/>
        <dbReference type="EC" id="6.3.3.2"/>
    </reaction>
</comment>
<dbReference type="PANTHER" id="PTHR23407">
    <property type="entry name" value="ATPASE INHIBITOR/5-FORMYLTETRAHYDROFOLATE CYCLO-LIGASE"/>
    <property type="match status" value="1"/>
</dbReference>